<sequence length="294" mass="33865">MLKFPFALEQRIDESQEMILNELKSGPYELILDPDVNVFWKNTESIIIMGSCEVAYFSQGCEESSYKATHNRAEREDAWARAILSKVHFHPAIGDAIDDDGSGYISIEEGNDFMRRKPERWPVPQWVAYWAYGCRQSAVQRQAEFVTLYLSGTERIAAFVNSINMREIDPPAQMKMDRLRDELRSRNENEIKTHFKSVNHRIDHSVLAAVTGSERVEETYCALASLLVSRYLWQMNKPDVTSEAVEEAISSMVVLIDAMHDRIAELKSIWRCQRIDVNTQIGTMPMIYSRITTE</sequence>
<evidence type="ECO:0000313" key="2">
    <source>
        <dbReference type="Proteomes" id="UP001203297"/>
    </source>
</evidence>
<evidence type="ECO:0000313" key="1">
    <source>
        <dbReference type="EMBL" id="KAI0300100.1"/>
    </source>
</evidence>
<comment type="caution">
    <text evidence="1">The sequence shown here is derived from an EMBL/GenBank/DDBJ whole genome shotgun (WGS) entry which is preliminary data.</text>
</comment>
<protein>
    <submittedName>
        <fullName evidence="1">Uncharacterized protein</fullName>
    </submittedName>
</protein>
<keyword evidence="2" id="KW-1185">Reference proteome</keyword>
<dbReference type="Proteomes" id="UP001203297">
    <property type="component" value="Unassembled WGS sequence"/>
</dbReference>
<gene>
    <name evidence="1" type="ORF">B0F90DRAFT_1817704</name>
</gene>
<dbReference type="EMBL" id="WTXG01000019">
    <property type="protein sequence ID" value="KAI0300100.1"/>
    <property type="molecule type" value="Genomic_DNA"/>
</dbReference>
<organism evidence="1 2">
    <name type="scientific">Multifurca ochricompacta</name>
    <dbReference type="NCBI Taxonomy" id="376703"/>
    <lineage>
        <taxon>Eukaryota</taxon>
        <taxon>Fungi</taxon>
        <taxon>Dikarya</taxon>
        <taxon>Basidiomycota</taxon>
        <taxon>Agaricomycotina</taxon>
        <taxon>Agaricomycetes</taxon>
        <taxon>Russulales</taxon>
        <taxon>Russulaceae</taxon>
        <taxon>Multifurca</taxon>
    </lineage>
</organism>
<name>A0AAD4M2V0_9AGAM</name>
<reference evidence="1" key="1">
    <citation type="journal article" date="2022" name="New Phytol.">
        <title>Evolutionary transition to the ectomycorrhizal habit in the genomes of a hyperdiverse lineage of mushroom-forming fungi.</title>
        <authorList>
            <person name="Looney B."/>
            <person name="Miyauchi S."/>
            <person name="Morin E."/>
            <person name="Drula E."/>
            <person name="Courty P.E."/>
            <person name="Kohler A."/>
            <person name="Kuo A."/>
            <person name="LaButti K."/>
            <person name="Pangilinan J."/>
            <person name="Lipzen A."/>
            <person name="Riley R."/>
            <person name="Andreopoulos W."/>
            <person name="He G."/>
            <person name="Johnson J."/>
            <person name="Nolan M."/>
            <person name="Tritt A."/>
            <person name="Barry K.W."/>
            <person name="Grigoriev I.V."/>
            <person name="Nagy L.G."/>
            <person name="Hibbett D."/>
            <person name="Henrissat B."/>
            <person name="Matheny P.B."/>
            <person name="Labbe J."/>
            <person name="Martin F.M."/>
        </authorList>
    </citation>
    <scope>NUCLEOTIDE SEQUENCE</scope>
    <source>
        <strain evidence="1">BPL690</strain>
    </source>
</reference>
<proteinExistence type="predicted"/>
<accession>A0AAD4M2V0</accession>
<dbReference type="AlphaFoldDB" id="A0AAD4M2V0"/>